<protein>
    <submittedName>
        <fullName evidence="1">Uncharacterized protein</fullName>
    </submittedName>
</protein>
<gene>
    <name evidence="1" type="ORF">EFW17_09705</name>
</gene>
<dbReference type="AlphaFoldDB" id="A0A3N0EBW5"/>
<comment type="caution">
    <text evidence="1">The sequence shown here is derived from an EMBL/GenBank/DDBJ whole genome shotgun (WGS) entry which is preliminary data.</text>
</comment>
<proteinExistence type="predicted"/>
<keyword evidence="2" id="KW-1185">Reference proteome</keyword>
<dbReference type="OrthoDB" id="3436509at2"/>
<dbReference type="Proteomes" id="UP000269198">
    <property type="component" value="Unassembled WGS sequence"/>
</dbReference>
<reference evidence="1 2" key="1">
    <citation type="submission" date="2018-11" db="EMBL/GenBank/DDBJ databases">
        <title>The genome draft of YIM 96095.</title>
        <authorList>
            <person name="Tang S.-K."/>
            <person name="Chunyu W.-X."/>
            <person name="Feng Y.-Z."/>
        </authorList>
    </citation>
    <scope>NUCLEOTIDE SEQUENCE [LARGE SCALE GENOMIC DNA]</scope>
    <source>
        <strain evidence="1 2">YIM 96095</strain>
    </source>
</reference>
<evidence type="ECO:0000313" key="2">
    <source>
        <dbReference type="Proteomes" id="UP000269198"/>
    </source>
</evidence>
<name>A0A3N0EBW5_9ACTN</name>
<organism evidence="1 2">
    <name type="scientific">Halostreptopolyspora alba</name>
    <dbReference type="NCBI Taxonomy" id="2487137"/>
    <lineage>
        <taxon>Bacteria</taxon>
        <taxon>Bacillati</taxon>
        <taxon>Actinomycetota</taxon>
        <taxon>Actinomycetes</taxon>
        <taxon>Streptosporangiales</taxon>
        <taxon>Nocardiopsidaceae</taxon>
        <taxon>Halostreptopolyspora</taxon>
    </lineage>
</organism>
<evidence type="ECO:0000313" key="1">
    <source>
        <dbReference type="EMBL" id="RNL85331.1"/>
    </source>
</evidence>
<dbReference type="RefSeq" id="WP_123200987.1">
    <property type="nucleotide sequence ID" value="NZ_RJMB01000007.1"/>
</dbReference>
<accession>A0A3N0EBW5</accession>
<dbReference type="EMBL" id="RJMB01000007">
    <property type="protein sequence ID" value="RNL85331.1"/>
    <property type="molecule type" value="Genomic_DNA"/>
</dbReference>
<sequence length="99" mass="11295">MPSERTFAACDLDSEIAALCLEERPQLFALAAVDLDANDGGVIGWILAWKNRVVVYWDSHDRVSTFRSLAEFWTRARQHERSHDVRIIPMEGQPVPDLD</sequence>